<proteinExistence type="predicted"/>
<comment type="caution">
    <text evidence="2">The sequence shown here is derived from an EMBL/GenBank/DDBJ whole genome shotgun (WGS) entry which is preliminary data.</text>
</comment>
<evidence type="ECO:0000259" key="1">
    <source>
        <dbReference type="SMART" id="SM00849"/>
    </source>
</evidence>
<dbReference type="PANTHER" id="PTHR42967:SF1">
    <property type="entry name" value="MBL FOLD METALLO-HYDROLASE"/>
    <property type="match status" value="1"/>
</dbReference>
<evidence type="ECO:0000313" key="3">
    <source>
        <dbReference type="Proteomes" id="UP000779508"/>
    </source>
</evidence>
<organism evidence="2 3">
    <name type="scientific">Alkaliphilus flagellatus</name>
    <dbReference type="NCBI Taxonomy" id="2841507"/>
    <lineage>
        <taxon>Bacteria</taxon>
        <taxon>Bacillati</taxon>
        <taxon>Bacillota</taxon>
        <taxon>Clostridia</taxon>
        <taxon>Peptostreptococcales</taxon>
        <taxon>Natronincolaceae</taxon>
        <taxon>Alkaliphilus</taxon>
    </lineage>
</organism>
<sequence>MQNINCNIVHLGHSSFLVETKNNILIFDYFNDTPVLSERSIENGVLSPEDFKTDKDIFVFITHSHSDHYNPVIFQWENANPNIKYILSSDVKEEIEEDHFYYMSPYETLQIKDVNIKTYGSTDKGVSFLVNVDSIDIFHAGDLNWWHWKEFTEQELKREEEDFKREVDNIIGNNVDVAFIPVDPRLEEFYHLAGVYFAEKINPKLLVPMHFRDNFYICKNFAKQLTNSSVKVVELTHVGQRIGFSK</sequence>
<gene>
    <name evidence="2" type="ORF">KQI88_05580</name>
</gene>
<dbReference type="Proteomes" id="UP000779508">
    <property type="component" value="Unassembled WGS sequence"/>
</dbReference>
<reference evidence="2 3" key="1">
    <citation type="submission" date="2021-06" db="EMBL/GenBank/DDBJ databases">
        <authorList>
            <person name="Sun Q."/>
            <person name="Li D."/>
        </authorList>
    </citation>
    <scope>NUCLEOTIDE SEQUENCE [LARGE SCALE GENOMIC DNA]</scope>
    <source>
        <strain evidence="2 3">MSJ-5</strain>
    </source>
</reference>
<accession>A0ABS6G061</accession>
<dbReference type="EMBL" id="JAHLQK010000002">
    <property type="protein sequence ID" value="MBU5675880.1"/>
    <property type="molecule type" value="Genomic_DNA"/>
</dbReference>
<dbReference type="RefSeq" id="WP_216415372.1">
    <property type="nucleotide sequence ID" value="NZ_JAHLQK010000002.1"/>
</dbReference>
<protein>
    <submittedName>
        <fullName evidence="2">MBL fold metallo-hydrolase</fullName>
    </submittedName>
</protein>
<dbReference type="InterPro" id="IPR001279">
    <property type="entry name" value="Metallo-B-lactamas"/>
</dbReference>
<dbReference type="PANTHER" id="PTHR42967">
    <property type="entry name" value="METAL DEPENDENT HYDROLASE"/>
    <property type="match status" value="1"/>
</dbReference>
<dbReference type="Pfam" id="PF13483">
    <property type="entry name" value="Lactamase_B_3"/>
    <property type="match status" value="1"/>
</dbReference>
<feature type="domain" description="Metallo-beta-lactamase" evidence="1">
    <location>
        <begin position="12"/>
        <end position="174"/>
    </location>
</feature>
<keyword evidence="3" id="KW-1185">Reference proteome</keyword>
<dbReference type="SMART" id="SM00849">
    <property type="entry name" value="Lactamase_B"/>
    <property type="match status" value="1"/>
</dbReference>
<name>A0ABS6G061_9FIRM</name>
<evidence type="ECO:0000313" key="2">
    <source>
        <dbReference type="EMBL" id="MBU5675880.1"/>
    </source>
</evidence>